<dbReference type="EMBL" id="VSKM01000015">
    <property type="protein sequence ID" value="TYB71515.1"/>
    <property type="molecule type" value="Genomic_DNA"/>
</dbReference>
<dbReference type="Pfam" id="PF12900">
    <property type="entry name" value="Pyridox_ox_2"/>
    <property type="match status" value="1"/>
</dbReference>
<dbReference type="RefSeq" id="WP_148370696.1">
    <property type="nucleotide sequence ID" value="NZ_VSKM01000015.1"/>
</dbReference>
<gene>
    <name evidence="1" type="ORF">ES676_12675</name>
</gene>
<reference evidence="1 2" key="1">
    <citation type="submission" date="2019-08" db="EMBL/GenBank/DDBJ databases">
        <title>Genomes of Antarctic Bizionia species.</title>
        <authorList>
            <person name="Bowman J.P."/>
        </authorList>
    </citation>
    <scope>NUCLEOTIDE SEQUENCE [LARGE SCALE GENOMIC DNA]</scope>
    <source>
        <strain evidence="1 2">HFD</strain>
    </source>
</reference>
<dbReference type="InterPro" id="IPR012349">
    <property type="entry name" value="Split_barrel_FMN-bd"/>
</dbReference>
<dbReference type="AlphaFoldDB" id="A0A8H2LFA4"/>
<protein>
    <submittedName>
        <fullName evidence="1">Flavin mononucleotide-binding protein</fullName>
    </submittedName>
</protein>
<dbReference type="SUPFAM" id="SSF50475">
    <property type="entry name" value="FMN-binding split barrel"/>
    <property type="match status" value="1"/>
</dbReference>
<sequence length="151" mass="17334">MRRPLKDTENLRLLADNYIGNLAYISQNKPFVVPITYFYNKEKNAIIGYSAMGHKIRGMRENRDVSLLVTDVNSVSSWKSILVHGTYEELSNSEAKAQMHTFSLGVKHLVVNNEFRTVDFIEEFSSKIDTADYPIVFLINIDEVTGRIRTE</sequence>
<name>A0A8H2LFA4_9FLAO</name>
<dbReference type="InterPro" id="IPR024747">
    <property type="entry name" value="Pyridox_Oxase-rel"/>
</dbReference>
<dbReference type="Gene3D" id="2.30.110.10">
    <property type="entry name" value="Electron Transport, Fmn-binding Protein, Chain A"/>
    <property type="match status" value="1"/>
</dbReference>
<organism evidence="1 2">
    <name type="scientific">Bizionia saleffrena</name>
    <dbReference type="NCBI Taxonomy" id="291189"/>
    <lineage>
        <taxon>Bacteria</taxon>
        <taxon>Pseudomonadati</taxon>
        <taxon>Bacteroidota</taxon>
        <taxon>Flavobacteriia</taxon>
        <taxon>Flavobacteriales</taxon>
        <taxon>Flavobacteriaceae</taxon>
        <taxon>Bizionia</taxon>
    </lineage>
</organism>
<accession>A0A8H2LFA4</accession>
<evidence type="ECO:0000313" key="1">
    <source>
        <dbReference type="EMBL" id="TYB71515.1"/>
    </source>
</evidence>
<keyword evidence="2" id="KW-1185">Reference proteome</keyword>
<evidence type="ECO:0000313" key="2">
    <source>
        <dbReference type="Proteomes" id="UP000323324"/>
    </source>
</evidence>
<comment type="caution">
    <text evidence="1">The sequence shown here is derived from an EMBL/GenBank/DDBJ whole genome shotgun (WGS) entry which is preliminary data.</text>
</comment>
<proteinExistence type="predicted"/>
<dbReference type="Proteomes" id="UP000323324">
    <property type="component" value="Unassembled WGS sequence"/>
</dbReference>